<gene>
    <name evidence="2" type="ORF">AXG93_1154s1220</name>
</gene>
<keyword evidence="1" id="KW-0040">ANK repeat</keyword>
<sequence>MKEDIEQPVIPDNIGSLLRSASQGVGEAVARMVDYGLSADYDGLTAMHLALGEGHVGVIGLLLKCNAHINTIDRSGESSLPNARRFDYTKVYEILVQNGGTASASSFSFVDIEMKVLRIRRDRMEKCVRSTGGELGSCPRQLFKVSQPINRKEFIKELA</sequence>
<comment type="caution">
    <text evidence="2">The sequence shown here is derived from an EMBL/GenBank/DDBJ whole genome shotgun (WGS) entry which is preliminary data.</text>
</comment>
<dbReference type="InterPro" id="IPR002110">
    <property type="entry name" value="Ankyrin_rpt"/>
</dbReference>
<dbReference type="PROSITE" id="PS50088">
    <property type="entry name" value="ANK_REPEAT"/>
    <property type="match status" value="1"/>
</dbReference>
<dbReference type="Pfam" id="PF00023">
    <property type="entry name" value="Ank"/>
    <property type="match status" value="1"/>
</dbReference>
<evidence type="ECO:0000313" key="3">
    <source>
        <dbReference type="Proteomes" id="UP000077202"/>
    </source>
</evidence>
<evidence type="ECO:0000256" key="1">
    <source>
        <dbReference type="PROSITE-ProRule" id="PRU00023"/>
    </source>
</evidence>
<proteinExistence type="predicted"/>
<dbReference type="EMBL" id="LVLJ01000095">
    <property type="protein sequence ID" value="OAE35668.1"/>
    <property type="molecule type" value="Genomic_DNA"/>
</dbReference>
<dbReference type="AlphaFoldDB" id="A0A176WRA7"/>
<evidence type="ECO:0000313" key="2">
    <source>
        <dbReference type="EMBL" id="OAE35668.1"/>
    </source>
</evidence>
<keyword evidence="3" id="KW-1185">Reference proteome</keyword>
<dbReference type="PROSITE" id="PS50297">
    <property type="entry name" value="ANK_REP_REGION"/>
    <property type="match status" value="1"/>
</dbReference>
<reference evidence="2" key="1">
    <citation type="submission" date="2016-03" db="EMBL/GenBank/DDBJ databases">
        <title>Mechanisms controlling the formation of the plant cell surface in tip-growing cells are functionally conserved among land plants.</title>
        <authorList>
            <person name="Honkanen S."/>
            <person name="Jones V.A."/>
            <person name="Morieri G."/>
            <person name="Champion C."/>
            <person name="Hetherington A.J."/>
            <person name="Kelly S."/>
            <person name="Saint-Marcoux D."/>
            <person name="Proust H."/>
            <person name="Prescott H."/>
            <person name="Dolan L."/>
        </authorList>
    </citation>
    <scope>NUCLEOTIDE SEQUENCE [LARGE SCALE GENOMIC DNA]</scope>
    <source>
        <tissue evidence="2">Whole gametophyte</tissue>
    </source>
</reference>
<dbReference type="InterPro" id="IPR036770">
    <property type="entry name" value="Ankyrin_rpt-contain_sf"/>
</dbReference>
<organism evidence="2 3">
    <name type="scientific">Marchantia polymorpha subsp. ruderalis</name>
    <dbReference type="NCBI Taxonomy" id="1480154"/>
    <lineage>
        <taxon>Eukaryota</taxon>
        <taxon>Viridiplantae</taxon>
        <taxon>Streptophyta</taxon>
        <taxon>Embryophyta</taxon>
        <taxon>Marchantiophyta</taxon>
        <taxon>Marchantiopsida</taxon>
        <taxon>Marchantiidae</taxon>
        <taxon>Marchantiales</taxon>
        <taxon>Marchantiaceae</taxon>
        <taxon>Marchantia</taxon>
    </lineage>
</organism>
<protein>
    <submittedName>
        <fullName evidence="2">Uncharacterized protein</fullName>
    </submittedName>
</protein>
<feature type="repeat" description="ANK" evidence="1">
    <location>
        <begin position="42"/>
        <end position="74"/>
    </location>
</feature>
<accession>A0A176WRA7</accession>
<dbReference type="SUPFAM" id="SSF48403">
    <property type="entry name" value="Ankyrin repeat"/>
    <property type="match status" value="1"/>
</dbReference>
<dbReference type="Proteomes" id="UP000077202">
    <property type="component" value="Unassembled WGS sequence"/>
</dbReference>
<dbReference type="Gene3D" id="1.25.40.20">
    <property type="entry name" value="Ankyrin repeat-containing domain"/>
    <property type="match status" value="1"/>
</dbReference>
<name>A0A176WRA7_MARPO</name>